<feature type="transmembrane region" description="Helical" evidence="1">
    <location>
        <begin position="53"/>
        <end position="77"/>
    </location>
</feature>
<gene>
    <name evidence="2" type="ORF">GCM10022252_04820</name>
</gene>
<feature type="transmembrane region" description="Helical" evidence="1">
    <location>
        <begin position="20"/>
        <end position="41"/>
    </location>
</feature>
<accession>A0ABP8ABF6</accession>
<dbReference type="RefSeq" id="WP_344914484.1">
    <property type="nucleotide sequence ID" value="NZ_BAABAQ010000001.1"/>
</dbReference>
<protein>
    <recommendedName>
        <fullName evidence="4">DUF2975 domain-containing protein</fullName>
    </recommendedName>
</protein>
<keyword evidence="1" id="KW-0812">Transmembrane</keyword>
<dbReference type="EMBL" id="BAABAQ010000001">
    <property type="protein sequence ID" value="GAA4181057.1"/>
    <property type="molecule type" value="Genomic_DNA"/>
</dbReference>
<organism evidence="2 3">
    <name type="scientific">Streptosporangium oxazolinicum</name>
    <dbReference type="NCBI Taxonomy" id="909287"/>
    <lineage>
        <taxon>Bacteria</taxon>
        <taxon>Bacillati</taxon>
        <taxon>Actinomycetota</taxon>
        <taxon>Actinomycetes</taxon>
        <taxon>Streptosporangiales</taxon>
        <taxon>Streptosporangiaceae</taxon>
        <taxon>Streptosporangium</taxon>
    </lineage>
</organism>
<feature type="transmembrane region" description="Helical" evidence="1">
    <location>
        <begin position="106"/>
        <end position="127"/>
    </location>
</feature>
<evidence type="ECO:0008006" key="4">
    <source>
        <dbReference type="Google" id="ProtNLM"/>
    </source>
</evidence>
<reference evidence="3" key="1">
    <citation type="journal article" date="2019" name="Int. J. Syst. Evol. Microbiol.">
        <title>The Global Catalogue of Microorganisms (GCM) 10K type strain sequencing project: providing services to taxonomists for standard genome sequencing and annotation.</title>
        <authorList>
            <consortium name="The Broad Institute Genomics Platform"/>
            <consortium name="The Broad Institute Genome Sequencing Center for Infectious Disease"/>
            <person name="Wu L."/>
            <person name="Ma J."/>
        </authorList>
    </citation>
    <scope>NUCLEOTIDE SEQUENCE [LARGE SCALE GENOMIC DNA]</scope>
    <source>
        <strain evidence="3">JCM 17388</strain>
    </source>
</reference>
<keyword evidence="1" id="KW-1133">Transmembrane helix</keyword>
<comment type="caution">
    <text evidence="2">The sequence shown here is derived from an EMBL/GenBank/DDBJ whole genome shotgun (WGS) entry which is preliminary data.</text>
</comment>
<keyword evidence="3" id="KW-1185">Reference proteome</keyword>
<feature type="transmembrane region" description="Helical" evidence="1">
    <location>
        <begin position="139"/>
        <end position="164"/>
    </location>
</feature>
<dbReference type="Proteomes" id="UP001501251">
    <property type="component" value="Unassembled WGS sequence"/>
</dbReference>
<evidence type="ECO:0000313" key="3">
    <source>
        <dbReference type="Proteomes" id="UP001501251"/>
    </source>
</evidence>
<name>A0ABP8ABF6_9ACTN</name>
<evidence type="ECO:0000256" key="1">
    <source>
        <dbReference type="SAM" id="Phobius"/>
    </source>
</evidence>
<proteinExistence type="predicted"/>
<evidence type="ECO:0000313" key="2">
    <source>
        <dbReference type="EMBL" id="GAA4181057.1"/>
    </source>
</evidence>
<sequence>MTLSSGLRLSRDAARWGVRFYVRHFWIVLGLSLVPTVQRFVAVRWGQDLPAVVNIAAEILTGAGRVLLLYVILRLAIVNDPELRPLDRDARWERLGSFAKRRRYDVVVQFLVLGAAFFVLDVLPNLAIEHWVAEDRRELVASLLVSAKNPTVIAFTIVWMVGVARQMILSGEPREAADSPAGPDADR</sequence>
<keyword evidence="1" id="KW-0472">Membrane</keyword>